<organism evidence="2 3">
    <name type="scientific">Pseudoneurospora amorphoporcata</name>
    <dbReference type="NCBI Taxonomy" id="241081"/>
    <lineage>
        <taxon>Eukaryota</taxon>
        <taxon>Fungi</taxon>
        <taxon>Dikarya</taxon>
        <taxon>Ascomycota</taxon>
        <taxon>Pezizomycotina</taxon>
        <taxon>Sordariomycetes</taxon>
        <taxon>Sordariomycetidae</taxon>
        <taxon>Sordariales</taxon>
        <taxon>Sordariaceae</taxon>
        <taxon>Pseudoneurospora</taxon>
    </lineage>
</organism>
<evidence type="ECO:0000313" key="3">
    <source>
        <dbReference type="Proteomes" id="UP001303222"/>
    </source>
</evidence>
<dbReference type="InterPro" id="IPR010730">
    <property type="entry name" value="HET"/>
</dbReference>
<reference evidence="2" key="2">
    <citation type="submission" date="2023-06" db="EMBL/GenBank/DDBJ databases">
        <authorList>
            <consortium name="Lawrence Berkeley National Laboratory"/>
            <person name="Mondo S.J."/>
            <person name="Hensen N."/>
            <person name="Bonometti L."/>
            <person name="Westerberg I."/>
            <person name="Brannstrom I.O."/>
            <person name="Guillou S."/>
            <person name="Cros-Aarteil S."/>
            <person name="Calhoun S."/>
            <person name="Haridas S."/>
            <person name="Kuo A."/>
            <person name="Pangilinan J."/>
            <person name="Riley R."/>
            <person name="Labutti K."/>
            <person name="Andreopoulos B."/>
            <person name="Lipzen A."/>
            <person name="Chen C."/>
            <person name="Yanf M."/>
            <person name="Daum C."/>
            <person name="Ng V."/>
            <person name="Clum A."/>
            <person name="Steindorff A."/>
            <person name="Ohm R."/>
            <person name="Martin F."/>
            <person name="Silar P."/>
            <person name="Natvig D."/>
            <person name="Lalanne C."/>
            <person name="Gautier V."/>
            <person name="Ament-Velasquez S.L."/>
            <person name="Kruys A."/>
            <person name="Hutchinson M.I."/>
            <person name="Powell A.J."/>
            <person name="Barry K."/>
            <person name="Miller A.N."/>
            <person name="Grigoriev I.V."/>
            <person name="Debuchy R."/>
            <person name="Gladieux P."/>
            <person name="Thoren M.H."/>
            <person name="Johannesson H."/>
        </authorList>
    </citation>
    <scope>NUCLEOTIDE SEQUENCE</scope>
    <source>
        <strain evidence="2">CBS 626.80</strain>
    </source>
</reference>
<name>A0AAN6NN62_9PEZI</name>
<proteinExistence type="predicted"/>
<reference evidence="2" key="1">
    <citation type="journal article" date="2023" name="Mol. Phylogenet. Evol.">
        <title>Genome-scale phylogeny and comparative genomics of the fungal order Sordariales.</title>
        <authorList>
            <person name="Hensen N."/>
            <person name="Bonometti L."/>
            <person name="Westerberg I."/>
            <person name="Brannstrom I.O."/>
            <person name="Guillou S."/>
            <person name="Cros-Aarteil S."/>
            <person name="Calhoun S."/>
            <person name="Haridas S."/>
            <person name="Kuo A."/>
            <person name="Mondo S."/>
            <person name="Pangilinan J."/>
            <person name="Riley R."/>
            <person name="LaButti K."/>
            <person name="Andreopoulos B."/>
            <person name="Lipzen A."/>
            <person name="Chen C."/>
            <person name="Yan M."/>
            <person name="Daum C."/>
            <person name="Ng V."/>
            <person name="Clum A."/>
            <person name="Steindorff A."/>
            <person name="Ohm R.A."/>
            <person name="Martin F."/>
            <person name="Silar P."/>
            <person name="Natvig D.O."/>
            <person name="Lalanne C."/>
            <person name="Gautier V."/>
            <person name="Ament-Velasquez S.L."/>
            <person name="Kruys A."/>
            <person name="Hutchinson M.I."/>
            <person name="Powell A.J."/>
            <person name="Barry K."/>
            <person name="Miller A.N."/>
            <person name="Grigoriev I.V."/>
            <person name="Debuchy R."/>
            <person name="Gladieux P."/>
            <person name="Hiltunen Thoren M."/>
            <person name="Johannesson H."/>
        </authorList>
    </citation>
    <scope>NUCLEOTIDE SEQUENCE</scope>
    <source>
        <strain evidence="2">CBS 626.80</strain>
    </source>
</reference>
<feature type="domain" description="Heterokaryon incompatibility" evidence="1">
    <location>
        <begin position="54"/>
        <end position="245"/>
    </location>
</feature>
<dbReference type="PANTHER" id="PTHR24148:SF73">
    <property type="entry name" value="HET DOMAIN PROTEIN (AFU_ORTHOLOGUE AFUA_8G01020)"/>
    <property type="match status" value="1"/>
</dbReference>
<dbReference type="Proteomes" id="UP001303222">
    <property type="component" value="Unassembled WGS sequence"/>
</dbReference>
<dbReference type="Pfam" id="PF26639">
    <property type="entry name" value="Het-6_barrel"/>
    <property type="match status" value="1"/>
</dbReference>
<sequence>MADPAQKKPFSYDSVPLSDPSTEIRLLELHPASRYSDDLYCRIYTALISQPPSYIALSYAWGDNTKTHDISVVNTVKDERACTDTTGHSSLPLTSSIDTCLRHLRELQHREQVESKPLWIDQICINQEDNEEKSFQVLLMKDIFSSARQVIVWLGPAADDSDKVMDAFAEIGQEFLNTIGVPYSDENLYSGIDLLDANIDQPLVAYLLRKALKVFQGLSEGLGNRINKKGWVYRSWFTRLWTIQEFCLCKDTAFACGYKVVPERLVSAVNDLINRSMMLRDSEGLLKRFDALLYRYYLSGFEILERVFERRRHSLYLHLKESLQELLSDLFIRPTHLYVTCTDERDKVYGLLGIAGDVDGLGIRPDYSTSTTIAQVFTQTARAIIQKNKSLEIIRYGSLGPMSSTRLAESLSSPELDQPSSFLTSLDAEIKPKKETELLPSWVPDWKYRTGHTFQGIRKVFSACGKSLVADILPTSCSTTLGVRGFCVDTIVNIGDQEAPLDIYRNILPGIAFFDSFKRLIIISEQDECAKNIDGTTINYDDYYDDTLKQLLIGDQHIVLKGRPKLADRLMQSQYEYWMLYYDIWASREDDWKPHIAAYEAGDSQSIPAAQLRMREFLKSGFFMSWSIANGRRPYLTKRGYLGMGSAHLRPGDKVVVFHGDTIPYVVRPVPERGDSTYILVGETYCERVMNGELADTAEREDFYLI</sequence>
<dbReference type="Pfam" id="PF06985">
    <property type="entry name" value="HET"/>
    <property type="match status" value="1"/>
</dbReference>
<protein>
    <submittedName>
        <fullName evidence="2">Heterokaryon incompatibility protein</fullName>
    </submittedName>
</protein>
<accession>A0AAN6NN62</accession>
<dbReference type="PANTHER" id="PTHR24148">
    <property type="entry name" value="ANKYRIN REPEAT DOMAIN-CONTAINING PROTEIN 39 HOMOLOG-RELATED"/>
    <property type="match status" value="1"/>
</dbReference>
<gene>
    <name evidence="2" type="ORF">QBC32DRAFT_46036</name>
</gene>
<evidence type="ECO:0000313" key="2">
    <source>
        <dbReference type="EMBL" id="KAK3948946.1"/>
    </source>
</evidence>
<keyword evidence="3" id="KW-1185">Reference proteome</keyword>
<dbReference type="InterPro" id="IPR052895">
    <property type="entry name" value="HetReg/Transcr_Mod"/>
</dbReference>
<dbReference type="EMBL" id="MU859236">
    <property type="protein sequence ID" value="KAK3948946.1"/>
    <property type="molecule type" value="Genomic_DNA"/>
</dbReference>
<comment type="caution">
    <text evidence="2">The sequence shown here is derived from an EMBL/GenBank/DDBJ whole genome shotgun (WGS) entry which is preliminary data.</text>
</comment>
<dbReference type="AlphaFoldDB" id="A0AAN6NN62"/>
<evidence type="ECO:0000259" key="1">
    <source>
        <dbReference type="Pfam" id="PF06985"/>
    </source>
</evidence>